<feature type="transmembrane region" description="Helical" evidence="5">
    <location>
        <begin position="74"/>
        <end position="93"/>
    </location>
</feature>
<evidence type="ECO:0000313" key="8">
    <source>
        <dbReference type="Proteomes" id="UP000192441"/>
    </source>
</evidence>
<evidence type="ECO:0000313" key="7">
    <source>
        <dbReference type="EMBL" id="ORA31820.1"/>
    </source>
</evidence>
<evidence type="ECO:0000313" key="9">
    <source>
        <dbReference type="Proteomes" id="UP000467379"/>
    </source>
</evidence>
<reference evidence="7 8" key="1">
    <citation type="submission" date="2016-12" db="EMBL/GenBank/DDBJ databases">
        <title>The new phylogeny of genus Mycobacterium.</title>
        <authorList>
            <person name="Tortoli E."/>
            <person name="Trovato A."/>
            <person name="Cirillo D.M."/>
        </authorList>
    </citation>
    <scope>NUCLEOTIDE SEQUENCE [LARGE SCALE GENOMIC DNA]</scope>
    <source>
        <strain evidence="7 8">DSM 44624</strain>
    </source>
</reference>
<protein>
    <recommendedName>
        <fullName evidence="10">Isoprenylcysteine carboxyl methyltransferase</fullName>
    </recommendedName>
</protein>
<evidence type="ECO:0000256" key="3">
    <source>
        <dbReference type="ARBA" id="ARBA00022989"/>
    </source>
</evidence>
<dbReference type="PANTHER" id="PTHR43847:SF1">
    <property type="entry name" value="BLL3993 PROTEIN"/>
    <property type="match status" value="1"/>
</dbReference>
<keyword evidence="4 5" id="KW-0472">Membrane</keyword>
<feature type="transmembrane region" description="Helical" evidence="5">
    <location>
        <begin position="7"/>
        <end position="26"/>
    </location>
</feature>
<organism evidence="7 8">
    <name type="scientific">Mycobacterium branderi</name>
    <dbReference type="NCBI Taxonomy" id="43348"/>
    <lineage>
        <taxon>Bacteria</taxon>
        <taxon>Bacillati</taxon>
        <taxon>Actinomycetota</taxon>
        <taxon>Actinomycetes</taxon>
        <taxon>Mycobacteriales</taxon>
        <taxon>Mycobacteriaceae</taxon>
        <taxon>Mycobacterium</taxon>
    </lineage>
</organism>
<keyword evidence="9" id="KW-1185">Reference proteome</keyword>
<dbReference type="Gene3D" id="1.20.120.1630">
    <property type="match status" value="1"/>
</dbReference>
<dbReference type="InterPro" id="IPR052527">
    <property type="entry name" value="Metal_cation-efflux_comp"/>
</dbReference>
<proteinExistence type="predicted"/>
<dbReference type="EMBL" id="AP022606">
    <property type="protein sequence ID" value="BBZ13067.1"/>
    <property type="molecule type" value="Genomic_DNA"/>
</dbReference>
<keyword evidence="2 5" id="KW-0812">Transmembrane</keyword>
<evidence type="ECO:0000256" key="2">
    <source>
        <dbReference type="ARBA" id="ARBA00022692"/>
    </source>
</evidence>
<reference evidence="6" key="3">
    <citation type="submission" date="2020-02" db="EMBL/GenBank/DDBJ databases">
        <authorList>
            <person name="Matsumoto Y."/>
            <person name="Motooka D."/>
            <person name="Nakamura S."/>
        </authorList>
    </citation>
    <scope>NUCLEOTIDE SEQUENCE</scope>
    <source>
        <strain evidence="6">JCM 12687</strain>
    </source>
</reference>
<evidence type="ECO:0000256" key="4">
    <source>
        <dbReference type="ARBA" id="ARBA00023136"/>
    </source>
</evidence>
<dbReference type="GO" id="GO:0012505">
    <property type="term" value="C:endomembrane system"/>
    <property type="evidence" value="ECO:0007669"/>
    <property type="project" value="UniProtKB-SubCell"/>
</dbReference>
<comment type="subcellular location">
    <subcellularLocation>
        <location evidence="1">Endomembrane system</location>
        <topology evidence="1">Multi-pass membrane protein</topology>
    </subcellularLocation>
</comment>
<accession>A0A7I7W7W4</accession>
<feature type="transmembrane region" description="Helical" evidence="5">
    <location>
        <begin position="176"/>
        <end position="194"/>
    </location>
</feature>
<dbReference type="RefSeq" id="WP_083134349.1">
    <property type="nucleotide sequence ID" value="NZ_AP022606.1"/>
</dbReference>
<name>A0A7I7W7W4_9MYCO</name>
<evidence type="ECO:0000256" key="1">
    <source>
        <dbReference type="ARBA" id="ARBA00004127"/>
    </source>
</evidence>
<dbReference type="EMBL" id="MVHM01000028">
    <property type="protein sequence ID" value="ORA31820.1"/>
    <property type="molecule type" value="Genomic_DNA"/>
</dbReference>
<feature type="transmembrane region" description="Helical" evidence="5">
    <location>
        <begin position="105"/>
        <end position="129"/>
    </location>
</feature>
<evidence type="ECO:0000313" key="6">
    <source>
        <dbReference type="EMBL" id="BBZ13067.1"/>
    </source>
</evidence>
<evidence type="ECO:0008006" key="10">
    <source>
        <dbReference type="Google" id="ProtNLM"/>
    </source>
</evidence>
<dbReference type="PANTHER" id="PTHR43847">
    <property type="entry name" value="BLL3993 PROTEIN"/>
    <property type="match status" value="1"/>
</dbReference>
<keyword evidence="3 5" id="KW-1133">Transmembrane helix</keyword>
<dbReference type="InterPro" id="IPR007318">
    <property type="entry name" value="Phopholipid_MeTrfase"/>
</dbReference>
<dbReference type="Pfam" id="PF04191">
    <property type="entry name" value="PEMT"/>
    <property type="match status" value="1"/>
</dbReference>
<sequence length="224" mass="24859">MSATSKTLLFALLRLVGLSLLLFLLAGTLSYWQAWVFVVVFVGSTSAFSIYLLRAKPETLQRRMRGGPRAETRMAQRLSMGVAWLSLAAMFIVSPLDHRFGWSAVPMAICLAGDLLVAVGLGVTMLVIIQNSYASATVRVESGQQVVSTGLYGLVRHPMYTANVIMMIGIPLALGSYWGLLFVIPGVVALALRIRDEEKLLHEELDGYREYTQKVRYRLVPCMW</sequence>
<dbReference type="OrthoDB" id="7203053at2"/>
<dbReference type="Proteomes" id="UP000192441">
    <property type="component" value="Unassembled WGS sequence"/>
</dbReference>
<dbReference type="AlphaFoldDB" id="A0A7I7W7W4"/>
<feature type="transmembrane region" description="Helical" evidence="5">
    <location>
        <begin position="32"/>
        <end position="53"/>
    </location>
</feature>
<gene>
    <name evidence="7" type="ORF">BST20_26295</name>
    <name evidence="6" type="ORF">MBRA_32620</name>
</gene>
<evidence type="ECO:0000256" key="5">
    <source>
        <dbReference type="SAM" id="Phobius"/>
    </source>
</evidence>
<reference evidence="6 9" key="2">
    <citation type="journal article" date="2019" name="Emerg. Microbes Infect.">
        <title>Comprehensive subspecies identification of 175 nontuberculous mycobacteria species based on 7547 genomic profiles.</title>
        <authorList>
            <person name="Matsumoto Y."/>
            <person name="Kinjo T."/>
            <person name="Motooka D."/>
            <person name="Nabeya D."/>
            <person name="Jung N."/>
            <person name="Uechi K."/>
            <person name="Horii T."/>
            <person name="Iida T."/>
            <person name="Fujita J."/>
            <person name="Nakamura S."/>
        </authorList>
    </citation>
    <scope>NUCLEOTIDE SEQUENCE [LARGE SCALE GENOMIC DNA]</scope>
    <source>
        <strain evidence="6 9">JCM 12687</strain>
    </source>
</reference>
<dbReference type="Proteomes" id="UP000467379">
    <property type="component" value="Chromosome"/>
</dbReference>